<dbReference type="CDD" id="cd01448">
    <property type="entry name" value="TST_Repeat_1"/>
    <property type="match status" value="1"/>
</dbReference>
<dbReference type="PANTHER" id="PTHR11364:SF27">
    <property type="entry name" value="SULFURTRANSFERASE"/>
    <property type="match status" value="1"/>
</dbReference>
<dbReference type="Gene3D" id="3.40.250.10">
    <property type="entry name" value="Rhodanese-like domain"/>
    <property type="match status" value="2"/>
</dbReference>
<dbReference type="Pfam" id="PF00581">
    <property type="entry name" value="Rhodanese"/>
    <property type="match status" value="2"/>
</dbReference>
<dbReference type="SMART" id="SM00450">
    <property type="entry name" value="RHOD"/>
    <property type="match status" value="2"/>
</dbReference>
<proteinExistence type="predicted"/>
<dbReference type="InterPro" id="IPR036873">
    <property type="entry name" value="Rhodanese-like_dom_sf"/>
</dbReference>
<dbReference type="AlphaFoldDB" id="A0A1C3EMS7"/>
<feature type="domain" description="Rhodanese" evidence="4">
    <location>
        <begin position="19"/>
        <end position="137"/>
    </location>
</feature>
<dbReference type="InterPro" id="IPR001763">
    <property type="entry name" value="Rhodanese-like_dom"/>
</dbReference>
<evidence type="ECO:0000313" key="6">
    <source>
        <dbReference type="Proteomes" id="UP000094936"/>
    </source>
</evidence>
<feature type="domain" description="Rhodanese" evidence="4">
    <location>
        <begin position="169"/>
        <end position="281"/>
    </location>
</feature>
<dbReference type="RefSeq" id="WP_068900290.1">
    <property type="nucleotide sequence ID" value="NZ_JBHUIF010000015.1"/>
</dbReference>
<evidence type="ECO:0000256" key="2">
    <source>
        <dbReference type="ARBA" id="ARBA00022737"/>
    </source>
</evidence>
<dbReference type="STRING" id="1080227.A8L45_06175"/>
<dbReference type="InterPro" id="IPR001307">
    <property type="entry name" value="Thiosulphate_STrfase_CS"/>
</dbReference>
<evidence type="ECO:0000313" key="5">
    <source>
        <dbReference type="EMBL" id="ODA34553.1"/>
    </source>
</evidence>
<dbReference type="PROSITE" id="PS50206">
    <property type="entry name" value="RHODANESE_3"/>
    <property type="match status" value="2"/>
</dbReference>
<gene>
    <name evidence="5" type="ORF">A8L45_06175</name>
</gene>
<dbReference type="InterPro" id="IPR045078">
    <property type="entry name" value="TST/MPST-like"/>
</dbReference>
<organism evidence="5 6">
    <name type="scientific">Veronia pacifica</name>
    <dbReference type="NCBI Taxonomy" id="1080227"/>
    <lineage>
        <taxon>Bacteria</taxon>
        <taxon>Pseudomonadati</taxon>
        <taxon>Pseudomonadota</taxon>
        <taxon>Gammaproteobacteria</taxon>
        <taxon>Vibrionales</taxon>
        <taxon>Vibrionaceae</taxon>
        <taxon>Veronia</taxon>
    </lineage>
</organism>
<dbReference type="SUPFAM" id="SSF52821">
    <property type="entry name" value="Rhodanese/Cell cycle control phosphatase"/>
    <property type="match status" value="2"/>
</dbReference>
<comment type="caution">
    <text evidence="5">The sequence shown here is derived from an EMBL/GenBank/DDBJ whole genome shotgun (WGS) entry which is preliminary data.</text>
</comment>
<evidence type="ECO:0000256" key="1">
    <source>
        <dbReference type="ARBA" id="ARBA00022679"/>
    </source>
</evidence>
<keyword evidence="6" id="KW-1185">Reference proteome</keyword>
<reference evidence="5 6" key="1">
    <citation type="submission" date="2016-05" db="EMBL/GenBank/DDBJ databases">
        <title>Genomic Taxonomy of the Vibrionaceae.</title>
        <authorList>
            <person name="Gomez-Gil B."/>
            <person name="Enciso-Ibarra J."/>
        </authorList>
    </citation>
    <scope>NUCLEOTIDE SEQUENCE [LARGE SCALE GENOMIC DNA]</scope>
    <source>
        <strain evidence="5 6">CAIM 1920</strain>
    </source>
</reference>
<dbReference type="Proteomes" id="UP000094936">
    <property type="component" value="Unassembled WGS sequence"/>
</dbReference>
<dbReference type="CDD" id="cd01449">
    <property type="entry name" value="TST_Repeat_2"/>
    <property type="match status" value="1"/>
</dbReference>
<keyword evidence="2" id="KW-0677">Repeat</keyword>
<evidence type="ECO:0000259" key="4">
    <source>
        <dbReference type="PROSITE" id="PS50206"/>
    </source>
</evidence>
<name>A0A1C3EMS7_9GAMM</name>
<dbReference type="GO" id="GO:0004792">
    <property type="term" value="F:thiosulfate-cyanide sulfurtransferase activity"/>
    <property type="evidence" value="ECO:0007669"/>
    <property type="project" value="InterPro"/>
</dbReference>
<dbReference type="PROSITE" id="PS00683">
    <property type="entry name" value="RHODANESE_2"/>
    <property type="match status" value="1"/>
</dbReference>
<dbReference type="PANTHER" id="PTHR11364">
    <property type="entry name" value="THIOSULFATE SULFERTANSFERASE"/>
    <property type="match status" value="1"/>
</dbReference>
<sequence length="283" mass="31636">MKQLDTNLIEADWLVEQLDHESVKLVDSTWFMPDSGRNGKLEWAQSRIPGAVFFDYDSEIKDHQSSLPHMLPTPEKFEKAVGALGISHSDLIVVYSRNGLFSAARCWWMFKVMGHQNVAVLNMSFDEWDSKGYPVERGEPVSGITQAVYQSQFAPERVIDKHDLLHALMTKSSAVVDVRPAQRFWGQVPEPREGMASGHMPGASNLPFINLIENGKLIVKEKLLPLIEPYAAENRPLVSSCGSGVTACIFALAMEEFADKTVCVYDGSWSEWGTHPDLPVTKE</sequence>
<dbReference type="EMBL" id="LYBM01000007">
    <property type="protein sequence ID" value="ODA34553.1"/>
    <property type="molecule type" value="Genomic_DNA"/>
</dbReference>
<accession>A0A1C3EMS7</accession>
<keyword evidence="1 3" id="KW-0808">Transferase</keyword>
<evidence type="ECO:0000256" key="3">
    <source>
        <dbReference type="RuleBase" id="RU000507"/>
    </source>
</evidence>
<protein>
    <recommendedName>
        <fullName evidence="3">Sulfurtransferase</fullName>
    </recommendedName>
</protein>